<keyword evidence="2" id="KW-0285">Flavoprotein</keyword>
<protein>
    <submittedName>
        <fullName evidence="7">FAD-dependent oxidoreductase</fullName>
    </submittedName>
</protein>
<name>A0ABZ2ABG9_STRNV</name>
<dbReference type="RefSeq" id="WP_329078314.1">
    <property type="nucleotide sequence ID" value="NZ_CP108849.2"/>
</dbReference>
<dbReference type="Proteomes" id="UP001432209">
    <property type="component" value="Chromosome"/>
</dbReference>
<dbReference type="InterPro" id="IPR050446">
    <property type="entry name" value="FAD-oxidoreductase/Apoptosis"/>
</dbReference>
<evidence type="ECO:0000259" key="6">
    <source>
        <dbReference type="Pfam" id="PF14759"/>
    </source>
</evidence>
<dbReference type="SUPFAM" id="SSF51905">
    <property type="entry name" value="FAD/NAD(P)-binding domain"/>
    <property type="match status" value="1"/>
</dbReference>
<dbReference type="Gene3D" id="3.30.390.30">
    <property type="match status" value="1"/>
</dbReference>
<gene>
    <name evidence="7" type="ORF">OG442_25655</name>
</gene>
<evidence type="ECO:0000313" key="7">
    <source>
        <dbReference type="EMBL" id="WUX54665.1"/>
    </source>
</evidence>
<dbReference type="InterPro" id="IPR016156">
    <property type="entry name" value="FAD/NAD-linked_Rdtase_dimer_sf"/>
</dbReference>
<dbReference type="PANTHER" id="PTHR43557:SF2">
    <property type="entry name" value="RIESKE DOMAIN-CONTAINING PROTEIN-RELATED"/>
    <property type="match status" value="1"/>
</dbReference>
<evidence type="ECO:0000256" key="3">
    <source>
        <dbReference type="ARBA" id="ARBA00022827"/>
    </source>
</evidence>
<proteinExistence type="predicted"/>
<comment type="cofactor">
    <cofactor evidence="1">
        <name>FAD</name>
        <dbReference type="ChEBI" id="CHEBI:57692"/>
    </cofactor>
</comment>
<dbReference type="PANTHER" id="PTHR43557">
    <property type="entry name" value="APOPTOSIS-INDUCING FACTOR 1"/>
    <property type="match status" value="1"/>
</dbReference>
<dbReference type="Pfam" id="PF07992">
    <property type="entry name" value="Pyr_redox_2"/>
    <property type="match status" value="1"/>
</dbReference>
<evidence type="ECO:0000313" key="8">
    <source>
        <dbReference type="Proteomes" id="UP001432209"/>
    </source>
</evidence>
<sequence length="402" mass="42019">MTNRGTDGTLRHIAVVGASDAGLRATGALRRRGFDDRITLVDAGRGTPPGPDVEPLPHTTVESLDLTHDAGRALRLPDGRTLGFDGLVIATGAAARRPPGLRSGHPAVFALRTFEDHAEGDFGEDAENSLALRAALAAGPRVAVVGAGFTGCEVASYCRARGLDVTVVESRAAPLERVLGEDMGRVLAGLHRDHGTVMTTGARAVSLRPEGVVTADGDLVPADVVVIAAGPAPRTEWLRGSGLDIEDGVLLDATCAAVGASRVVAAGSVARWFNPLFGEVMRVEDHGHTEPRSYTAEQAAAAADTLLADGECAMPFDSLPYYHSEQYGTEIQFVGLATGVPHVVAGTLAEREFVAVYSDGQLVTGALCVNSPSQLDRYRRMVAARVPTDVVFAPSTMLKSTV</sequence>
<dbReference type="Gene3D" id="3.50.50.60">
    <property type="entry name" value="FAD/NAD(P)-binding domain"/>
    <property type="match status" value="2"/>
</dbReference>
<dbReference type="InterPro" id="IPR023753">
    <property type="entry name" value="FAD/NAD-binding_dom"/>
</dbReference>
<organism evidence="7 8">
    <name type="scientific">Streptomyces niveus</name>
    <name type="common">Streptomyces spheroides</name>
    <dbReference type="NCBI Taxonomy" id="193462"/>
    <lineage>
        <taxon>Bacteria</taxon>
        <taxon>Bacillati</taxon>
        <taxon>Actinomycetota</taxon>
        <taxon>Actinomycetes</taxon>
        <taxon>Kitasatosporales</taxon>
        <taxon>Streptomycetaceae</taxon>
        <taxon>Streptomyces</taxon>
    </lineage>
</organism>
<feature type="domain" description="Reductase C-terminal" evidence="6">
    <location>
        <begin position="322"/>
        <end position="399"/>
    </location>
</feature>
<evidence type="ECO:0000256" key="2">
    <source>
        <dbReference type="ARBA" id="ARBA00022630"/>
    </source>
</evidence>
<accession>A0ABZ2ABG9</accession>
<reference evidence="7" key="1">
    <citation type="submission" date="2022-10" db="EMBL/GenBank/DDBJ databases">
        <title>The complete genomes of actinobacterial strains from the NBC collection.</title>
        <authorList>
            <person name="Joergensen T.S."/>
            <person name="Alvarez Arevalo M."/>
            <person name="Sterndorff E.B."/>
            <person name="Faurdal D."/>
            <person name="Vuksanovic O."/>
            <person name="Mourched A.-S."/>
            <person name="Charusanti P."/>
            <person name="Shaw S."/>
            <person name="Blin K."/>
            <person name="Weber T."/>
        </authorList>
    </citation>
    <scope>NUCLEOTIDE SEQUENCE</scope>
    <source>
        <strain evidence="7">NBC_01432</strain>
    </source>
</reference>
<dbReference type="EMBL" id="CP109495">
    <property type="protein sequence ID" value="WUX54665.1"/>
    <property type="molecule type" value="Genomic_DNA"/>
</dbReference>
<evidence type="ECO:0000256" key="1">
    <source>
        <dbReference type="ARBA" id="ARBA00001974"/>
    </source>
</evidence>
<keyword evidence="4" id="KW-0560">Oxidoreductase</keyword>
<dbReference type="InterPro" id="IPR036188">
    <property type="entry name" value="FAD/NAD-bd_sf"/>
</dbReference>
<dbReference type="Pfam" id="PF14759">
    <property type="entry name" value="Reductase_C"/>
    <property type="match status" value="1"/>
</dbReference>
<keyword evidence="8" id="KW-1185">Reference proteome</keyword>
<feature type="domain" description="FAD/NAD(P)-binding" evidence="5">
    <location>
        <begin position="71"/>
        <end position="277"/>
    </location>
</feature>
<dbReference type="PRINTS" id="PR00368">
    <property type="entry name" value="FADPNR"/>
</dbReference>
<evidence type="ECO:0000256" key="4">
    <source>
        <dbReference type="ARBA" id="ARBA00023002"/>
    </source>
</evidence>
<dbReference type="InterPro" id="IPR028202">
    <property type="entry name" value="Reductase_C"/>
</dbReference>
<evidence type="ECO:0000259" key="5">
    <source>
        <dbReference type="Pfam" id="PF07992"/>
    </source>
</evidence>
<keyword evidence="3" id="KW-0274">FAD</keyword>
<dbReference type="SUPFAM" id="SSF55424">
    <property type="entry name" value="FAD/NAD-linked reductases, dimerisation (C-terminal) domain"/>
    <property type="match status" value="1"/>
</dbReference>